<name>A0A3S8ZA30_9ACTO</name>
<sequence>MVSKALKKSIAKGLTALTPWTPHIESWPAKSIVLGAPHTSNMDAVLMVIIMWLEGRSFNFLVKDEVMKYPVLKSLVRWLGGIPVNRRQSTGITSGIAQAVAENETFTLCITPKGTRSKQEYWKSGFYRMAYENNLPLTFGFVDSVTKTFGTGPTYYPTWDIDADMEAIRDFYRDKRGFKPEQTSLPRLRAETDPEAAAYLLRPADDHPMT</sequence>
<keyword evidence="5" id="KW-1185">Reference proteome</keyword>
<dbReference type="AlphaFoldDB" id="A0A3S8ZA30"/>
<dbReference type="GO" id="GO:0003841">
    <property type="term" value="F:1-acylglycerol-3-phosphate O-acyltransferase activity"/>
    <property type="evidence" value="ECO:0007669"/>
    <property type="project" value="TreeGrafter"/>
</dbReference>
<dbReference type="OrthoDB" id="9796839at2"/>
<evidence type="ECO:0000313" key="4">
    <source>
        <dbReference type="EMBL" id="AZN30323.1"/>
    </source>
</evidence>
<dbReference type="GO" id="GO:0006654">
    <property type="term" value="P:phosphatidic acid biosynthetic process"/>
    <property type="evidence" value="ECO:0007669"/>
    <property type="project" value="TreeGrafter"/>
</dbReference>
<evidence type="ECO:0000313" key="5">
    <source>
        <dbReference type="Proteomes" id="UP000270021"/>
    </source>
</evidence>
<organism evidence="4 5">
    <name type="scientific">Flaviflexus salsibiostraticola</name>
    <dbReference type="NCBI Taxonomy" id="1282737"/>
    <lineage>
        <taxon>Bacteria</taxon>
        <taxon>Bacillati</taxon>
        <taxon>Actinomycetota</taxon>
        <taxon>Actinomycetes</taxon>
        <taxon>Actinomycetales</taxon>
        <taxon>Actinomycetaceae</taxon>
        <taxon>Flaviflexus</taxon>
    </lineage>
</organism>
<gene>
    <name evidence="4" type="ORF">EJO69_08405</name>
</gene>
<proteinExistence type="predicted"/>
<accession>A0A3S8ZA30</accession>
<dbReference type="EMBL" id="CP034438">
    <property type="protein sequence ID" value="AZN30323.1"/>
    <property type="molecule type" value="Genomic_DNA"/>
</dbReference>
<dbReference type="PANTHER" id="PTHR10434:SF9">
    <property type="entry name" value="PHOSPHOLIPID_GLYCEROL ACYLTRANSFERASE DOMAIN-CONTAINING PROTEIN"/>
    <property type="match status" value="1"/>
</dbReference>
<dbReference type="SMART" id="SM00563">
    <property type="entry name" value="PlsC"/>
    <property type="match status" value="1"/>
</dbReference>
<evidence type="ECO:0000256" key="1">
    <source>
        <dbReference type="ARBA" id="ARBA00022679"/>
    </source>
</evidence>
<keyword evidence="1 4" id="KW-0808">Transferase</keyword>
<dbReference type="Proteomes" id="UP000270021">
    <property type="component" value="Chromosome"/>
</dbReference>
<dbReference type="SUPFAM" id="SSF69593">
    <property type="entry name" value="Glycerol-3-phosphate (1)-acyltransferase"/>
    <property type="match status" value="1"/>
</dbReference>
<reference evidence="4 5" key="1">
    <citation type="submission" date="2018-12" db="EMBL/GenBank/DDBJ databases">
        <title>Complete genome sequence of Flaviflexus salsibiostraticola KCTC 33148.</title>
        <authorList>
            <person name="Bae J.-W."/>
        </authorList>
    </citation>
    <scope>NUCLEOTIDE SEQUENCE [LARGE SCALE GENOMIC DNA]</scope>
    <source>
        <strain evidence="4 5">KCTC 33148</strain>
    </source>
</reference>
<keyword evidence="2 4" id="KW-0012">Acyltransferase</keyword>
<dbReference type="InterPro" id="IPR002123">
    <property type="entry name" value="Plipid/glycerol_acylTrfase"/>
</dbReference>
<evidence type="ECO:0000256" key="2">
    <source>
        <dbReference type="ARBA" id="ARBA00023315"/>
    </source>
</evidence>
<dbReference type="KEGG" id="fsl:EJO69_08405"/>
<dbReference type="Pfam" id="PF01553">
    <property type="entry name" value="Acyltransferase"/>
    <property type="match status" value="1"/>
</dbReference>
<evidence type="ECO:0000259" key="3">
    <source>
        <dbReference type="SMART" id="SM00563"/>
    </source>
</evidence>
<feature type="domain" description="Phospholipid/glycerol acyltransferase" evidence="3">
    <location>
        <begin position="32"/>
        <end position="142"/>
    </location>
</feature>
<dbReference type="PANTHER" id="PTHR10434">
    <property type="entry name" value="1-ACYL-SN-GLYCEROL-3-PHOSPHATE ACYLTRANSFERASE"/>
    <property type="match status" value="1"/>
</dbReference>
<protein>
    <submittedName>
        <fullName evidence="4">Acyltransferase</fullName>
    </submittedName>
</protein>